<feature type="region of interest" description="Disordered" evidence="1">
    <location>
        <begin position="173"/>
        <end position="199"/>
    </location>
</feature>
<comment type="caution">
    <text evidence="2">The sequence shown here is derived from an EMBL/GenBank/DDBJ whole genome shotgun (WGS) entry which is preliminary data.</text>
</comment>
<gene>
    <name evidence="2" type="ORF">JI746_14640</name>
</gene>
<sequence length="199" mass="21132">MATPSPASFLDQLFDRAGKLLQPPPWMVQETQRRLVLTLNHVLQQEPEAQARLKRQAGRLVEAHWRGFSVRLQATPAGLLDLGPITQNPDLTLTLTDESPFSIAQSALRGEKPAVRIAGDVQLAAEVQWLVDHVRWDLEEDLARIVGDAPAHAVATVARRMVEAVRGFVGRGGAAAAAPGTPGAPGTPEGPSAPGQAGG</sequence>
<proteinExistence type="predicted"/>
<dbReference type="PANTHER" id="PTHR38693">
    <property type="entry name" value="UBIQUINONE BIOSYNTHESIS PROTEIN UBIJ"/>
    <property type="match status" value="1"/>
</dbReference>
<feature type="compositionally biased region" description="Low complexity" evidence="1">
    <location>
        <begin position="174"/>
        <end position="199"/>
    </location>
</feature>
<protein>
    <recommendedName>
        <fullName evidence="4">Ubiquinone biosynthesis protein UbiJ</fullName>
    </recommendedName>
</protein>
<evidence type="ECO:0000313" key="2">
    <source>
        <dbReference type="EMBL" id="MBL0426349.1"/>
    </source>
</evidence>
<keyword evidence="3" id="KW-1185">Reference proteome</keyword>
<dbReference type="EMBL" id="JAEQND010000007">
    <property type="protein sequence ID" value="MBL0426349.1"/>
    <property type="molecule type" value="Genomic_DNA"/>
</dbReference>
<organism evidence="2 3">
    <name type="scientific">Ramlibacter alkalitolerans</name>
    <dbReference type="NCBI Taxonomy" id="2039631"/>
    <lineage>
        <taxon>Bacteria</taxon>
        <taxon>Pseudomonadati</taxon>
        <taxon>Pseudomonadota</taxon>
        <taxon>Betaproteobacteria</taxon>
        <taxon>Burkholderiales</taxon>
        <taxon>Comamonadaceae</taxon>
        <taxon>Ramlibacter</taxon>
    </lineage>
</organism>
<dbReference type="RefSeq" id="WP_201690426.1">
    <property type="nucleotide sequence ID" value="NZ_JAEQND010000007.1"/>
</dbReference>
<accession>A0ABS1JQ13</accession>
<name>A0ABS1JQ13_9BURK</name>
<evidence type="ECO:0008006" key="4">
    <source>
        <dbReference type="Google" id="ProtNLM"/>
    </source>
</evidence>
<evidence type="ECO:0000313" key="3">
    <source>
        <dbReference type="Proteomes" id="UP000622707"/>
    </source>
</evidence>
<dbReference type="InterPro" id="IPR038989">
    <property type="entry name" value="UbiJ"/>
</dbReference>
<dbReference type="PANTHER" id="PTHR38693:SF1">
    <property type="entry name" value="UBIQUINONE BIOSYNTHESIS ACCESSORY FACTOR UBIJ"/>
    <property type="match status" value="1"/>
</dbReference>
<reference evidence="2 3" key="1">
    <citation type="journal article" date="2017" name="Int. J. Syst. Evol. Microbiol.">
        <title>Ramlibacter alkalitolerans sp. nov., alkali-tolerant bacterium isolated from soil of ginseng.</title>
        <authorList>
            <person name="Lee D.H."/>
            <person name="Cha C.J."/>
        </authorList>
    </citation>
    <scope>NUCLEOTIDE SEQUENCE [LARGE SCALE GENOMIC DNA]</scope>
    <source>
        <strain evidence="2 3">KACC 19305</strain>
    </source>
</reference>
<dbReference type="Proteomes" id="UP000622707">
    <property type="component" value="Unassembled WGS sequence"/>
</dbReference>
<evidence type="ECO:0000256" key="1">
    <source>
        <dbReference type="SAM" id="MobiDB-lite"/>
    </source>
</evidence>